<keyword evidence="3" id="KW-1185">Reference proteome</keyword>
<feature type="compositionally biased region" description="Basic and acidic residues" evidence="1">
    <location>
        <begin position="169"/>
        <end position="181"/>
    </location>
</feature>
<feature type="compositionally biased region" description="Basic residues" evidence="1">
    <location>
        <begin position="237"/>
        <end position="251"/>
    </location>
</feature>
<feature type="region of interest" description="Disordered" evidence="1">
    <location>
        <begin position="155"/>
        <end position="251"/>
    </location>
</feature>
<evidence type="ECO:0000313" key="2">
    <source>
        <dbReference type="EMBL" id="OEU12546.1"/>
    </source>
</evidence>
<evidence type="ECO:0000313" key="3">
    <source>
        <dbReference type="Proteomes" id="UP000095751"/>
    </source>
</evidence>
<accession>A0A1E7F332</accession>
<feature type="compositionally biased region" description="Low complexity" evidence="1">
    <location>
        <begin position="221"/>
        <end position="236"/>
    </location>
</feature>
<evidence type="ECO:0000256" key="1">
    <source>
        <dbReference type="SAM" id="MobiDB-lite"/>
    </source>
</evidence>
<reference evidence="2 3" key="1">
    <citation type="submission" date="2016-09" db="EMBL/GenBank/DDBJ databases">
        <title>Extensive genetic diversity and differential bi-allelic expression allows diatom success in the polar Southern Ocean.</title>
        <authorList>
            <consortium name="DOE Joint Genome Institute"/>
            <person name="Mock T."/>
            <person name="Otillar R.P."/>
            <person name="Strauss J."/>
            <person name="Dupont C."/>
            <person name="Frickenhaus S."/>
            <person name="Maumus F."/>
            <person name="Mcmullan M."/>
            <person name="Sanges R."/>
            <person name="Schmutz J."/>
            <person name="Toseland A."/>
            <person name="Valas R."/>
            <person name="Veluchamy A."/>
            <person name="Ward B.J."/>
            <person name="Allen A."/>
            <person name="Barry K."/>
            <person name="Falciatore A."/>
            <person name="Ferrante M."/>
            <person name="Fortunato A.E."/>
            <person name="Gloeckner G."/>
            <person name="Gruber A."/>
            <person name="Hipkin R."/>
            <person name="Janech M."/>
            <person name="Kroth P."/>
            <person name="Leese F."/>
            <person name="Lindquist E."/>
            <person name="Lyon B.R."/>
            <person name="Martin J."/>
            <person name="Mayer C."/>
            <person name="Parker M."/>
            <person name="Quesneville H."/>
            <person name="Raymond J."/>
            <person name="Uhlig C."/>
            <person name="Valentin K.U."/>
            <person name="Worden A.Z."/>
            <person name="Armbrust E.V."/>
            <person name="Bowler C."/>
            <person name="Green B."/>
            <person name="Moulton V."/>
            <person name="Van Oosterhout C."/>
            <person name="Grigoriev I."/>
        </authorList>
    </citation>
    <scope>NUCLEOTIDE SEQUENCE [LARGE SCALE GENOMIC DNA]</scope>
    <source>
        <strain evidence="2 3">CCMP1102</strain>
    </source>
</reference>
<sequence>MMSSVSSSRSSNKQQKEQDLYFIVGRKVMKLIQENDNDNETSTTTHTHIINPVTRWIKEACHGRYDISLLVHQTFVDPECMLPLVDSEEDITPQHQAWAEHKLFLYLERGGLTAVQVYELNTDENGGRRPSLVGKRSLSMGNRFSLSMSAMSSIGSRRSAMSAGSRRSANHDSDDGDDRLGRNQLRHLGDLPLPSRRRSSKRSTSEGMSKTGALSSKMFISRSSSGTTSSSNTSSSTKKKFGLKGFKRSSY</sequence>
<dbReference type="Proteomes" id="UP000095751">
    <property type="component" value="Unassembled WGS sequence"/>
</dbReference>
<dbReference type="EMBL" id="KV784364">
    <property type="protein sequence ID" value="OEU12546.1"/>
    <property type="molecule type" value="Genomic_DNA"/>
</dbReference>
<dbReference type="AlphaFoldDB" id="A0A1E7F332"/>
<feature type="compositionally biased region" description="Low complexity" evidence="1">
    <location>
        <begin position="155"/>
        <end position="167"/>
    </location>
</feature>
<protein>
    <submittedName>
        <fullName evidence="2">Uncharacterized protein</fullName>
    </submittedName>
</protein>
<dbReference type="InParanoid" id="A0A1E7F332"/>
<name>A0A1E7F332_9STRA</name>
<dbReference type="KEGG" id="fcy:FRACYDRAFT_270392"/>
<organism evidence="2 3">
    <name type="scientific">Fragilariopsis cylindrus CCMP1102</name>
    <dbReference type="NCBI Taxonomy" id="635003"/>
    <lineage>
        <taxon>Eukaryota</taxon>
        <taxon>Sar</taxon>
        <taxon>Stramenopiles</taxon>
        <taxon>Ochrophyta</taxon>
        <taxon>Bacillariophyta</taxon>
        <taxon>Bacillariophyceae</taxon>
        <taxon>Bacillariophycidae</taxon>
        <taxon>Bacillariales</taxon>
        <taxon>Bacillariaceae</taxon>
        <taxon>Fragilariopsis</taxon>
    </lineage>
</organism>
<gene>
    <name evidence="2" type="ORF">FRACYDRAFT_270392</name>
</gene>
<proteinExistence type="predicted"/>